<accession>A0A484I917</accession>
<keyword evidence="2" id="KW-1185">Reference proteome</keyword>
<proteinExistence type="predicted"/>
<reference evidence="1 2" key="1">
    <citation type="submission" date="2019-02" db="EMBL/GenBank/DDBJ databases">
        <authorList>
            <person name="Lehtovirta-Morley E L."/>
        </authorList>
    </citation>
    <scope>NUCLEOTIDE SEQUENCE [LARGE SCALE GENOMIC DNA]</scope>
    <source>
        <strain evidence="1">NFRAN1</strain>
    </source>
</reference>
<dbReference type="Proteomes" id="UP000294299">
    <property type="component" value="Chromosome NFRAN"/>
</dbReference>
<dbReference type="EMBL" id="LR216287">
    <property type="protein sequence ID" value="VFJ14210.1"/>
    <property type="molecule type" value="Genomic_DNA"/>
</dbReference>
<sequence>MNVCIHKYDALLNLIRTKVILDNEVKIEGGVISKIELREYEKKEGNKSKGHIYTIYIKTENDEIELDYLEKQDSNEKFFDEIYDFLSKYNGLSSTINRVYIELDGRHRQ</sequence>
<organism evidence="1 2">
    <name type="scientific">Candidatus Nitrosocosmicus franklandianus</name>
    <dbReference type="NCBI Taxonomy" id="1798806"/>
    <lineage>
        <taxon>Archaea</taxon>
        <taxon>Nitrososphaerota</taxon>
        <taxon>Nitrososphaeria</taxon>
        <taxon>Nitrososphaerales</taxon>
        <taxon>Nitrososphaeraceae</taxon>
        <taxon>Candidatus Nitrosocosmicus</taxon>
    </lineage>
</organism>
<evidence type="ECO:0000313" key="1">
    <source>
        <dbReference type="EMBL" id="VFJ14210.1"/>
    </source>
</evidence>
<gene>
    <name evidence="1" type="ORF">NFRAN_1888</name>
</gene>
<dbReference type="AlphaFoldDB" id="A0A484I917"/>
<name>A0A484I917_9ARCH</name>
<evidence type="ECO:0000313" key="2">
    <source>
        <dbReference type="Proteomes" id="UP000294299"/>
    </source>
</evidence>
<protein>
    <submittedName>
        <fullName evidence="1">Uncharacterized protein</fullName>
    </submittedName>
</protein>
<dbReference type="KEGG" id="nfn:NFRAN_1888"/>